<feature type="domain" description="Amidase" evidence="2">
    <location>
        <begin position="41"/>
        <end position="463"/>
    </location>
</feature>
<keyword evidence="4" id="KW-1185">Reference proteome</keyword>
<organism evidence="3 4">
    <name type="scientific">Actinomadura rubrisoli</name>
    <dbReference type="NCBI Taxonomy" id="2530368"/>
    <lineage>
        <taxon>Bacteria</taxon>
        <taxon>Bacillati</taxon>
        <taxon>Actinomycetota</taxon>
        <taxon>Actinomycetes</taxon>
        <taxon>Streptosporangiales</taxon>
        <taxon>Thermomonosporaceae</taxon>
        <taxon>Actinomadura</taxon>
    </lineage>
</organism>
<gene>
    <name evidence="3" type="ORF">E1298_10940</name>
</gene>
<evidence type="ECO:0000313" key="4">
    <source>
        <dbReference type="Proteomes" id="UP000294513"/>
    </source>
</evidence>
<dbReference type="SUPFAM" id="SSF75304">
    <property type="entry name" value="Amidase signature (AS) enzymes"/>
    <property type="match status" value="1"/>
</dbReference>
<dbReference type="PANTHER" id="PTHR11895:SF7">
    <property type="entry name" value="GLUTAMYL-TRNA(GLN) AMIDOTRANSFERASE SUBUNIT A, MITOCHONDRIAL"/>
    <property type="match status" value="1"/>
</dbReference>
<proteinExistence type="inferred from homology"/>
<dbReference type="OrthoDB" id="9811471at2"/>
<dbReference type="PANTHER" id="PTHR11895">
    <property type="entry name" value="TRANSAMIDASE"/>
    <property type="match status" value="1"/>
</dbReference>
<dbReference type="Gene3D" id="3.90.1300.10">
    <property type="entry name" value="Amidase signature (AS) domain"/>
    <property type="match status" value="1"/>
</dbReference>
<evidence type="ECO:0000256" key="1">
    <source>
        <dbReference type="ARBA" id="ARBA00009199"/>
    </source>
</evidence>
<dbReference type="PROSITE" id="PS00571">
    <property type="entry name" value="AMIDASES"/>
    <property type="match status" value="1"/>
</dbReference>
<dbReference type="InterPro" id="IPR020556">
    <property type="entry name" value="Amidase_CS"/>
</dbReference>
<dbReference type="NCBIfam" id="NF005687">
    <property type="entry name" value="PRK07487.1"/>
    <property type="match status" value="1"/>
</dbReference>
<comment type="similarity">
    <text evidence="1">Belongs to the amidase family.</text>
</comment>
<dbReference type="InterPro" id="IPR036928">
    <property type="entry name" value="AS_sf"/>
</dbReference>
<dbReference type="Proteomes" id="UP000294513">
    <property type="component" value="Unassembled WGS sequence"/>
</dbReference>
<name>A0A4R5BYC6_9ACTN</name>
<dbReference type="AlphaFoldDB" id="A0A4R5BYC6"/>
<protein>
    <submittedName>
        <fullName evidence="3">Amidase</fullName>
        <ecNumber evidence="3">3.5.1.4</ecNumber>
    </submittedName>
</protein>
<dbReference type="InterPro" id="IPR023631">
    <property type="entry name" value="Amidase_dom"/>
</dbReference>
<keyword evidence="3" id="KW-0378">Hydrolase</keyword>
<accession>A0A4R5BYC6</accession>
<dbReference type="EC" id="3.5.1.4" evidence="3"/>
<dbReference type="InterPro" id="IPR000120">
    <property type="entry name" value="Amidase"/>
</dbReference>
<evidence type="ECO:0000313" key="3">
    <source>
        <dbReference type="EMBL" id="TDD92228.1"/>
    </source>
</evidence>
<dbReference type="EMBL" id="SMKU01000040">
    <property type="protein sequence ID" value="TDD92228.1"/>
    <property type="molecule type" value="Genomic_DNA"/>
</dbReference>
<reference evidence="3 4" key="1">
    <citation type="submission" date="2019-03" db="EMBL/GenBank/DDBJ databases">
        <title>Draft genome sequences of novel Actinobacteria.</title>
        <authorList>
            <person name="Sahin N."/>
            <person name="Ay H."/>
            <person name="Saygin H."/>
        </authorList>
    </citation>
    <scope>NUCLEOTIDE SEQUENCE [LARGE SCALE GENOMIC DNA]</scope>
    <source>
        <strain evidence="3 4">H3C3</strain>
    </source>
</reference>
<dbReference type="GO" id="GO:0004040">
    <property type="term" value="F:amidase activity"/>
    <property type="evidence" value="ECO:0007669"/>
    <property type="project" value="UniProtKB-EC"/>
</dbReference>
<dbReference type="Pfam" id="PF01425">
    <property type="entry name" value="Amidase"/>
    <property type="match status" value="1"/>
</dbReference>
<sequence>MTDRMTGGPGYMIGQNDTAPWAWSATEIVRKVSDGTATCSEITRSCLDRVHAVNPELRAVVEVDEDGAMAAAAAVDERARRGAPLGPLAGVPMVTKVNVDQRGSATTNGVTAFRDRIAEHDNPVIANLRHADAIILGRSSTPAFSWRWFTDSELYGATLNPWNPARTVGGSSGGSAAAVAAGMVPLAHGSDLAGSIRYPAMACGLFGLRPSQGRVPSYDASAPAERAPFAQLLGSQGPMARSVADLRCALRAMERYSDLDPWTVPHAGRADDSTVPCRVAVVRDVPWADVDPAVSAQVDLAAGRLKAAGYDLVDAVPPGFESTLDIYRGLLWEAGHGLLNTIDRHGDDASRAVAEVFRGMVADLDVADYFGLFGRRTSMARDWQVFLDEHPLVLMPVSWQQPFPAGYDQRGADAVRRVMASMVPAIAVNLCGLPAVTAPTAFNADGPLGVQIVGRRFRDGQCLAAAEAVAGDTAPIAPVVLTGTR</sequence>
<evidence type="ECO:0000259" key="2">
    <source>
        <dbReference type="Pfam" id="PF01425"/>
    </source>
</evidence>
<comment type="caution">
    <text evidence="3">The sequence shown here is derived from an EMBL/GenBank/DDBJ whole genome shotgun (WGS) entry which is preliminary data.</text>
</comment>